<feature type="domain" description="Alcohol dehydrogenase-like N-terminal" evidence="4">
    <location>
        <begin position="28"/>
        <end position="144"/>
    </location>
</feature>
<evidence type="ECO:0000256" key="3">
    <source>
        <dbReference type="ARBA" id="ARBA00023002"/>
    </source>
</evidence>
<dbReference type="Proteomes" id="UP000325273">
    <property type="component" value="Unassembled WGS sequence"/>
</dbReference>
<dbReference type="GO" id="GO:0016491">
    <property type="term" value="F:oxidoreductase activity"/>
    <property type="evidence" value="ECO:0007669"/>
    <property type="project" value="UniProtKB-KW"/>
</dbReference>
<dbReference type="GO" id="GO:0008270">
    <property type="term" value="F:zinc ion binding"/>
    <property type="evidence" value="ECO:0007669"/>
    <property type="project" value="InterPro"/>
</dbReference>
<sequence length="356" mass="37411">MMRGLVHVGDGKLELRDLPAVSAGECGAVLRVEGSAVCIGDAETLHGYGPVMTTPLVLGHEIVGRVEDVGPTAPRALQELRGARVMIDDARPCGKCDWCLRDQKRFCKSPRYGHIVQDSSSSNWGGYAETVSLDEQSVLVPIPEDLPIELATFAFPVASGVEWLHHGAEIKVGESVAILGTSRMGAATALVALHAGASKVVVYGDSRGVDAIKTCWAMGADVRSFPAAPKLEGPYEVVVVVTETPVEYVAASVEMAGPLGRVILACTSTRPSGMEPETVRRKGLTLKGGRGASAQSLKKAVEIVSAERKRLREFAGEVHGFEAAEAVLKGLLDGGAVRGAHVVIQDAASSRSNVDA</sequence>
<evidence type="ECO:0000256" key="1">
    <source>
        <dbReference type="ARBA" id="ARBA00022723"/>
    </source>
</evidence>
<dbReference type="EMBL" id="VTUZ01000036">
    <property type="protein sequence ID" value="KAA1003427.1"/>
    <property type="molecule type" value="Genomic_DNA"/>
</dbReference>
<dbReference type="Gene3D" id="3.40.50.720">
    <property type="entry name" value="NAD(P)-binding Rossmann-like Domain"/>
    <property type="match status" value="1"/>
</dbReference>
<organism evidence="5 6">
    <name type="scientific">Paraburkholderia panacisoli</name>
    <dbReference type="NCBI Taxonomy" id="2603818"/>
    <lineage>
        <taxon>Bacteria</taxon>
        <taxon>Pseudomonadati</taxon>
        <taxon>Pseudomonadota</taxon>
        <taxon>Betaproteobacteria</taxon>
        <taxon>Burkholderiales</taxon>
        <taxon>Burkholderiaceae</taxon>
        <taxon>Paraburkholderia</taxon>
    </lineage>
</organism>
<dbReference type="PANTHER" id="PTHR43401:SF2">
    <property type="entry name" value="L-THREONINE 3-DEHYDROGENASE"/>
    <property type="match status" value="1"/>
</dbReference>
<evidence type="ECO:0000313" key="5">
    <source>
        <dbReference type="EMBL" id="KAA1003427.1"/>
    </source>
</evidence>
<dbReference type="AlphaFoldDB" id="A0A5B0GJ07"/>
<dbReference type="InterPro" id="IPR011032">
    <property type="entry name" value="GroES-like_sf"/>
</dbReference>
<gene>
    <name evidence="5" type="ORF">FVF58_36890</name>
</gene>
<evidence type="ECO:0000256" key="2">
    <source>
        <dbReference type="ARBA" id="ARBA00022833"/>
    </source>
</evidence>
<keyword evidence="3" id="KW-0560">Oxidoreductase</keyword>
<evidence type="ECO:0000313" key="6">
    <source>
        <dbReference type="Proteomes" id="UP000325273"/>
    </source>
</evidence>
<dbReference type="SUPFAM" id="SSF51735">
    <property type="entry name" value="NAD(P)-binding Rossmann-fold domains"/>
    <property type="match status" value="1"/>
</dbReference>
<comment type="caution">
    <text evidence="5">The sequence shown here is derived from an EMBL/GenBank/DDBJ whole genome shotgun (WGS) entry which is preliminary data.</text>
</comment>
<dbReference type="SUPFAM" id="SSF50129">
    <property type="entry name" value="GroES-like"/>
    <property type="match status" value="1"/>
</dbReference>
<dbReference type="Pfam" id="PF08240">
    <property type="entry name" value="ADH_N"/>
    <property type="match status" value="1"/>
</dbReference>
<accession>A0A5B0GJ07</accession>
<keyword evidence="2" id="KW-0862">Zinc</keyword>
<dbReference type="PROSITE" id="PS00059">
    <property type="entry name" value="ADH_ZINC"/>
    <property type="match status" value="1"/>
</dbReference>
<dbReference type="PANTHER" id="PTHR43401">
    <property type="entry name" value="L-THREONINE 3-DEHYDROGENASE"/>
    <property type="match status" value="1"/>
</dbReference>
<reference evidence="5 6" key="1">
    <citation type="submission" date="2019-08" db="EMBL/GenBank/DDBJ databases">
        <title>Paraburkholderia sp. DCY113.</title>
        <authorList>
            <person name="Kang J."/>
        </authorList>
    </citation>
    <scope>NUCLEOTIDE SEQUENCE [LARGE SCALE GENOMIC DNA]</scope>
    <source>
        <strain evidence="5 6">DCY113</strain>
    </source>
</reference>
<protein>
    <submittedName>
        <fullName evidence="5">Alcohol dehydrogenase catalytic domain-containing protein</fullName>
    </submittedName>
</protein>
<dbReference type="Gene3D" id="3.90.180.10">
    <property type="entry name" value="Medium-chain alcohol dehydrogenases, catalytic domain"/>
    <property type="match status" value="1"/>
</dbReference>
<keyword evidence="6" id="KW-1185">Reference proteome</keyword>
<dbReference type="InterPro" id="IPR036291">
    <property type="entry name" value="NAD(P)-bd_dom_sf"/>
</dbReference>
<dbReference type="InterPro" id="IPR013154">
    <property type="entry name" value="ADH-like_N"/>
</dbReference>
<dbReference type="InterPro" id="IPR050129">
    <property type="entry name" value="Zn_alcohol_dh"/>
</dbReference>
<proteinExistence type="predicted"/>
<name>A0A5B0GJ07_9BURK</name>
<keyword evidence="1" id="KW-0479">Metal-binding</keyword>
<evidence type="ECO:0000259" key="4">
    <source>
        <dbReference type="Pfam" id="PF08240"/>
    </source>
</evidence>
<dbReference type="InterPro" id="IPR002328">
    <property type="entry name" value="ADH_Zn_CS"/>
</dbReference>